<organism evidence="1">
    <name type="scientific">Lacticaseibacillus paracasei subsp. paracasei</name>
    <dbReference type="NCBI Taxonomy" id="47714"/>
    <lineage>
        <taxon>Bacteria</taxon>
        <taxon>Bacillati</taxon>
        <taxon>Bacillota</taxon>
        <taxon>Bacilli</taxon>
        <taxon>Lactobacillales</taxon>
        <taxon>Lactobacillaceae</taxon>
        <taxon>Lacticaseibacillus</taxon>
    </lineage>
</organism>
<accession>Q3ZR77</accession>
<reference evidence="1" key="2">
    <citation type="journal article" date="2005" name="Plasmid">
        <title>Sequence analysis of the plasmid genome of the probiotic strain Lactobacillus paracasei NFBC338 which includes the plasmids pCD01 and pCD02.</title>
        <authorList>
            <person name="Desmond C."/>
            <person name="Ross R.P."/>
            <person name="Fitzgerald G."/>
            <person name="Stanton C."/>
        </authorList>
    </citation>
    <scope>NUCLEOTIDE SEQUENCE</scope>
    <source>
        <strain evidence="1">NFBC338</strain>
        <plasmid evidence="1">pCD01</plasmid>
    </source>
</reference>
<proteinExistence type="predicted"/>
<geneLocation type="plasmid" evidence="1">
    <name>pCD01</name>
</geneLocation>
<dbReference type="AlphaFoldDB" id="Q3ZR77"/>
<dbReference type="EMBL" id="AY662330">
    <property type="protein sequence ID" value="AAW81265.1"/>
    <property type="molecule type" value="Genomic_DNA"/>
</dbReference>
<protein>
    <submittedName>
        <fullName evidence="1">Uncharacterized protein</fullName>
    </submittedName>
</protein>
<keyword evidence="1" id="KW-0614">Plasmid</keyword>
<evidence type="ECO:0000313" key="1">
    <source>
        <dbReference type="EMBL" id="AAW81265.1"/>
    </source>
</evidence>
<name>Q3ZR77_LACPA</name>
<sequence length="116" mass="13334">MKSLCFSVAALKLRPKQRATSAIYRFCFFDDFLLSRDLQVDVHLRKIDQISAALSVNFVWGARPQSPCYFEGGVSHPFKTKIQTAPDDIFLLTFARCYTWCLHILALRVSFKLNIV</sequence>
<reference evidence="1" key="1">
    <citation type="submission" date="2004-06" db="EMBL/GenBank/DDBJ databases">
        <authorList>
            <person name="Desmond C.M."/>
            <person name="Stanton C."/>
            <person name="Fitzgerald G."/>
            <person name="Ross P."/>
        </authorList>
    </citation>
    <scope>NUCLEOTIDE SEQUENCE</scope>
    <source>
        <strain evidence="1">NFBC338</strain>
        <plasmid evidence="1">pCD01</plasmid>
    </source>
</reference>